<dbReference type="SUPFAM" id="SSF47413">
    <property type="entry name" value="lambda repressor-like DNA-binding domains"/>
    <property type="match status" value="1"/>
</dbReference>
<dbReference type="STRING" id="75985.WC39_02910"/>
<dbReference type="InterPro" id="IPR025194">
    <property type="entry name" value="RodZ-like_C"/>
</dbReference>
<dbReference type="GO" id="GO:0003677">
    <property type="term" value="F:DNA binding"/>
    <property type="evidence" value="ECO:0007669"/>
    <property type="project" value="InterPro"/>
</dbReference>
<dbReference type="EMBL" id="VAJB01000001">
    <property type="protein sequence ID" value="TRB76328.1"/>
    <property type="molecule type" value="Genomic_DNA"/>
</dbReference>
<evidence type="ECO:0000256" key="1">
    <source>
        <dbReference type="SAM" id="Phobius"/>
    </source>
</evidence>
<dbReference type="PROSITE" id="PS50943">
    <property type="entry name" value="HTH_CROC1"/>
    <property type="match status" value="1"/>
</dbReference>
<dbReference type="EMBL" id="VAJI01000001">
    <property type="protein sequence ID" value="TRB40497.1"/>
    <property type="molecule type" value="Genomic_DNA"/>
</dbReference>
<dbReference type="PANTHER" id="PTHR34475">
    <property type="match status" value="1"/>
</dbReference>
<protein>
    <submittedName>
        <fullName evidence="3">Cytoskeleton protein rodZ</fullName>
    </submittedName>
    <submittedName>
        <fullName evidence="5">DUF4115 domain-containing protein</fullName>
    </submittedName>
</protein>
<reference evidence="3 6" key="1">
    <citation type="submission" date="2018-06" db="EMBL/GenBank/DDBJ databases">
        <authorList>
            <consortium name="Pathogen Informatics"/>
            <person name="Doyle S."/>
        </authorList>
    </citation>
    <scope>NUCLEOTIDE SEQUENCE [LARGE SCALE GENOMIC DNA]</scope>
    <source>
        <strain evidence="3 6">NCTC10638</strain>
    </source>
</reference>
<dbReference type="RefSeq" id="WP_006250403.1">
    <property type="nucleotide sequence ID" value="NZ_CP011098.1"/>
</dbReference>
<evidence type="ECO:0000313" key="7">
    <source>
        <dbReference type="Proteomes" id="UP000315164"/>
    </source>
</evidence>
<name>A0A248ZX71_MANHA</name>
<evidence type="ECO:0000313" key="8">
    <source>
        <dbReference type="Proteomes" id="UP000318394"/>
    </source>
</evidence>
<dbReference type="Proteomes" id="UP000318394">
    <property type="component" value="Unassembled WGS sequence"/>
</dbReference>
<feature type="domain" description="HTH cro/C1-type" evidence="2">
    <location>
        <begin position="20"/>
        <end position="51"/>
    </location>
</feature>
<evidence type="ECO:0000259" key="2">
    <source>
        <dbReference type="PROSITE" id="PS50943"/>
    </source>
</evidence>
<dbReference type="InterPro" id="IPR050400">
    <property type="entry name" value="Bact_Cytoskel_RodZ"/>
</dbReference>
<dbReference type="InterPro" id="IPR010982">
    <property type="entry name" value="Lambda_DNA-bd_dom_sf"/>
</dbReference>
<dbReference type="GeneID" id="67368203"/>
<keyword evidence="1" id="KW-0472">Membrane</keyword>
<accession>A0A248ZX71</accession>
<dbReference type="Pfam" id="PF13413">
    <property type="entry name" value="HTH_25"/>
    <property type="match status" value="1"/>
</dbReference>
<evidence type="ECO:0000313" key="3">
    <source>
        <dbReference type="EMBL" id="STY58901.1"/>
    </source>
</evidence>
<dbReference type="KEGG" id="mhay:VK67_02910"/>
<dbReference type="Proteomes" id="UP000315164">
    <property type="component" value="Unassembled WGS sequence"/>
</dbReference>
<feature type="transmembrane region" description="Helical" evidence="1">
    <location>
        <begin position="112"/>
        <end position="132"/>
    </location>
</feature>
<dbReference type="Pfam" id="PF13464">
    <property type="entry name" value="RodZ_C"/>
    <property type="match status" value="1"/>
</dbReference>
<dbReference type="Proteomes" id="UP000254802">
    <property type="component" value="Unassembled WGS sequence"/>
</dbReference>
<gene>
    <name evidence="3" type="primary">rodZ</name>
    <name evidence="5" type="ORF">FEA53_00670</name>
    <name evidence="4" type="ORF">FEB89_00675</name>
    <name evidence="3" type="ORF">NCTC10638_00035</name>
</gene>
<dbReference type="PANTHER" id="PTHR34475:SF1">
    <property type="entry name" value="CYTOSKELETON PROTEIN RODZ"/>
    <property type="match status" value="1"/>
</dbReference>
<evidence type="ECO:0000313" key="6">
    <source>
        <dbReference type="Proteomes" id="UP000254802"/>
    </source>
</evidence>
<dbReference type="KEGG" id="mhaq:WC39_02910"/>
<reference evidence="7 8" key="2">
    <citation type="journal article" date="2019" name="Vet. Microbiol.">
        <title>Genetic characterization of susceptible and multi-drug resistant Mannheimia haemolytica isolated from high-risk stocker calves prior to and after antimicrobial metaphylaxis.</title>
        <authorList>
            <person name="Snyder E.R."/>
            <person name="Alvarez-Narvaez S."/>
            <person name="Credille B.C."/>
        </authorList>
    </citation>
    <scope>NUCLEOTIDE SEQUENCE [LARGE SCALE GENOMIC DNA]</scope>
    <source>
        <strain evidence="5 7">UGA-R5-128-1</strain>
        <strain evidence="4 8">UGA-R7-163-1</strain>
    </source>
</reference>
<dbReference type="Gene3D" id="1.10.260.40">
    <property type="entry name" value="lambda repressor-like DNA-binding domains"/>
    <property type="match status" value="1"/>
</dbReference>
<dbReference type="AlphaFoldDB" id="A0A248ZX71"/>
<keyword evidence="1" id="KW-1133">Transmembrane helix</keyword>
<organism evidence="5 7">
    <name type="scientific">Mannheimia haemolytica</name>
    <name type="common">Pasteurella haemolytica</name>
    <dbReference type="NCBI Taxonomy" id="75985"/>
    <lineage>
        <taxon>Bacteria</taxon>
        <taxon>Pseudomonadati</taxon>
        <taxon>Pseudomonadota</taxon>
        <taxon>Gammaproteobacteria</taxon>
        <taxon>Pasteurellales</taxon>
        <taxon>Pasteurellaceae</taxon>
        <taxon>Mannheimia</taxon>
    </lineage>
</organism>
<proteinExistence type="predicted"/>
<sequence>MTESVNSTQAGTALSLGQQLKAAREALNLSITDVAQKTNLKKSHIESLENDIFILQNVAPTFVRGYVRNYVKFLRLPESLISSVNYGEVTIPKEVTKVSSVKPSSNSQGKTLKYLTVLVLLAALGMTLLWWWQGYQKEQENREQFVSSAPVAEVANTATNNDASAQTSVPVQQPIQVSEQPAQVAETVVAAEPALTEKVEPTQAASSPVTQEDVKVVEEVKQADATTAQVEAVNVLQQSQSEQAPTEQPVAVTNDELRIEITGSQSWITVRGAKNKRLAEKLYNNGETLSFNENEQYRLTIGAPANVKVYYKGQEVPLKIDGRVARIHLPLQ</sequence>
<dbReference type="EMBL" id="UGPN01000002">
    <property type="protein sequence ID" value="STY58901.1"/>
    <property type="molecule type" value="Genomic_DNA"/>
</dbReference>
<evidence type="ECO:0000313" key="4">
    <source>
        <dbReference type="EMBL" id="TRB40497.1"/>
    </source>
</evidence>
<dbReference type="CDD" id="cd00093">
    <property type="entry name" value="HTH_XRE"/>
    <property type="match status" value="1"/>
</dbReference>
<dbReference type="OrthoDB" id="9790252at2"/>
<keyword evidence="1" id="KW-0812">Transmembrane</keyword>
<keyword evidence="8" id="KW-1185">Reference proteome</keyword>
<evidence type="ECO:0000313" key="5">
    <source>
        <dbReference type="EMBL" id="TRB76328.1"/>
    </source>
</evidence>
<dbReference type="InterPro" id="IPR001387">
    <property type="entry name" value="Cro/C1-type_HTH"/>
</dbReference>